<evidence type="ECO:0000256" key="5">
    <source>
        <dbReference type="ARBA" id="ARBA00023125"/>
    </source>
</evidence>
<dbReference type="GO" id="GO:0000122">
    <property type="term" value="P:negative regulation of transcription by RNA polymerase II"/>
    <property type="evidence" value="ECO:0007669"/>
    <property type="project" value="UniProtKB-ARBA"/>
</dbReference>
<evidence type="ECO:0000256" key="10">
    <source>
        <dbReference type="ARBA" id="ARBA00072760"/>
    </source>
</evidence>
<feature type="compositionally biased region" description="Basic and acidic residues" evidence="13">
    <location>
        <begin position="127"/>
        <end position="139"/>
    </location>
</feature>
<evidence type="ECO:0000256" key="8">
    <source>
        <dbReference type="ARBA" id="ARBA00061393"/>
    </source>
</evidence>
<dbReference type="GO" id="GO:0046982">
    <property type="term" value="F:protein heterodimerization activity"/>
    <property type="evidence" value="ECO:0007669"/>
    <property type="project" value="InterPro"/>
</dbReference>
<feature type="compositionally biased region" description="Polar residues" evidence="13">
    <location>
        <begin position="173"/>
        <end position="185"/>
    </location>
</feature>
<evidence type="ECO:0000256" key="3">
    <source>
        <dbReference type="ARBA" id="ARBA00022553"/>
    </source>
</evidence>
<comment type="subcellular location">
    <subcellularLocation>
        <location evidence="1">Nucleus</location>
    </subcellularLocation>
</comment>
<keyword evidence="3" id="KW-0597">Phosphoprotein</keyword>
<keyword evidence="6" id="KW-0804">Transcription</keyword>
<reference evidence="15 16" key="1">
    <citation type="submission" date="2024-04" db="EMBL/GenBank/DDBJ databases">
        <authorList>
            <consortium name="Genoscope - CEA"/>
            <person name="William W."/>
        </authorList>
    </citation>
    <scope>NUCLEOTIDE SEQUENCE [LARGE SCALE GENOMIC DNA]</scope>
</reference>
<evidence type="ECO:0000256" key="9">
    <source>
        <dbReference type="ARBA" id="ARBA00066085"/>
    </source>
</evidence>
<evidence type="ECO:0000313" key="15">
    <source>
        <dbReference type="EMBL" id="CAL1527542.1"/>
    </source>
</evidence>
<evidence type="ECO:0000256" key="13">
    <source>
        <dbReference type="SAM" id="MobiDB-lite"/>
    </source>
</evidence>
<dbReference type="GO" id="GO:0001046">
    <property type="term" value="F:core promoter sequence-specific DNA binding"/>
    <property type="evidence" value="ECO:0007669"/>
    <property type="project" value="TreeGrafter"/>
</dbReference>
<evidence type="ECO:0000256" key="7">
    <source>
        <dbReference type="ARBA" id="ARBA00023242"/>
    </source>
</evidence>
<sequence>MPKSPSRTSKKKKYNARFPPARIKKIMQTDEEVGKVAAAVPVIISRALEMFIESLITQTSKTTIAKNAKTLSASHIKQTIQANKQFDFLRDLVANVPDHQTEDNIVDVSANDGETTCKRGRGRPRKTKEMGGKKQKGESSKTTSDTSDEDEEEDDDEDTETDEEHAAGVPSASFISPATVGNSSDRLGPVTMQPGASGPDASMNNFSNLGHGFPPIFINPAMASLQKQQQLLQPHQQFQQQQYSGTSLAPFPYPTYVSTQPLEVPSYPLPPQYANNYPPLMPSLDQLQQVAQQPLPSQVYPSQNFREQQNAPPQQQPMNLSYQSRAMATTAGESDDYDT</sequence>
<evidence type="ECO:0000313" key="16">
    <source>
        <dbReference type="Proteomes" id="UP001497497"/>
    </source>
</evidence>
<proteinExistence type="inferred from homology"/>
<dbReference type="GO" id="GO:0016251">
    <property type="term" value="F:RNA polymerase II general transcription initiation factor activity"/>
    <property type="evidence" value="ECO:0007669"/>
    <property type="project" value="TreeGrafter"/>
</dbReference>
<dbReference type="Proteomes" id="UP001497497">
    <property type="component" value="Unassembled WGS sequence"/>
</dbReference>
<evidence type="ECO:0000256" key="12">
    <source>
        <dbReference type="ARBA" id="ARBA00078501"/>
    </source>
</evidence>
<organism evidence="15 16">
    <name type="scientific">Lymnaea stagnalis</name>
    <name type="common">Great pond snail</name>
    <name type="synonym">Helix stagnalis</name>
    <dbReference type="NCBI Taxonomy" id="6523"/>
    <lineage>
        <taxon>Eukaryota</taxon>
        <taxon>Metazoa</taxon>
        <taxon>Spiralia</taxon>
        <taxon>Lophotrochozoa</taxon>
        <taxon>Mollusca</taxon>
        <taxon>Gastropoda</taxon>
        <taxon>Heterobranchia</taxon>
        <taxon>Euthyneura</taxon>
        <taxon>Panpulmonata</taxon>
        <taxon>Hygrophila</taxon>
        <taxon>Lymnaeoidea</taxon>
        <taxon>Lymnaeidae</taxon>
        <taxon>Lymnaea</taxon>
    </lineage>
</organism>
<evidence type="ECO:0000256" key="2">
    <source>
        <dbReference type="ARBA" id="ARBA00022491"/>
    </source>
</evidence>
<dbReference type="PANTHER" id="PTHR10252">
    <property type="entry name" value="HISTONE-LIKE TRANSCRIPTION FACTOR CCAAT-RELATED"/>
    <property type="match status" value="1"/>
</dbReference>
<evidence type="ECO:0000256" key="4">
    <source>
        <dbReference type="ARBA" id="ARBA00023015"/>
    </source>
</evidence>
<feature type="compositionally biased region" description="Low complexity" evidence="13">
    <location>
        <begin position="308"/>
        <end position="317"/>
    </location>
</feature>
<evidence type="ECO:0000256" key="1">
    <source>
        <dbReference type="ARBA" id="ARBA00004123"/>
    </source>
</evidence>
<feature type="compositionally biased region" description="Acidic residues" evidence="13">
    <location>
        <begin position="146"/>
        <end position="163"/>
    </location>
</feature>
<keyword evidence="2" id="KW-0678">Repressor</keyword>
<comment type="similarity">
    <text evidence="8">Belongs to the NC2 alpha/DRAP1 family.</text>
</comment>
<protein>
    <recommendedName>
        <fullName evidence="10">Dr1-associated corepressor</fullName>
    </recommendedName>
    <alternativeName>
        <fullName evidence="11">Dr1-associated protein 1</fullName>
    </alternativeName>
    <alternativeName>
        <fullName evidence="12">Negative cofactor 2-alpha</fullName>
    </alternativeName>
</protein>
<dbReference type="AlphaFoldDB" id="A0AAV2H420"/>
<feature type="compositionally biased region" description="Polar residues" evidence="13">
    <location>
        <begin position="289"/>
        <end position="307"/>
    </location>
</feature>
<keyword evidence="5" id="KW-0238">DNA-binding</keyword>
<dbReference type="EMBL" id="CAXITT010000019">
    <property type="protein sequence ID" value="CAL1527542.1"/>
    <property type="molecule type" value="Genomic_DNA"/>
</dbReference>
<comment type="subunit">
    <text evidence="9">Heterodimer with DR1. Binds BTAF1.</text>
</comment>
<dbReference type="FunFam" id="1.10.20.10:FF:000032">
    <property type="entry name" value="dr1-associated corepressor isoform X1"/>
    <property type="match status" value="1"/>
</dbReference>
<feature type="compositionally biased region" description="Polar residues" evidence="13">
    <location>
        <begin position="318"/>
        <end position="327"/>
    </location>
</feature>
<keyword evidence="7" id="KW-0539">Nucleus</keyword>
<gene>
    <name evidence="15" type="ORF">GSLYS_00001719001</name>
</gene>
<dbReference type="InterPro" id="IPR050568">
    <property type="entry name" value="Transcr_DNA_Rep_Reg"/>
</dbReference>
<feature type="domain" description="Transcription factor CBF/NF-Y/archaeal histone" evidence="14">
    <location>
        <begin position="16"/>
        <end position="79"/>
    </location>
</feature>
<dbReference type="GO" id="GO:0017054">
    <property type="term" value="C:negative cofactor 2 complex"/>
    <property type="evidence" value="ECO:0007669"/>
    <property type="project" value="TreeGrafter"/>
</dbReference>
<evidence type="ECO:0000256" key="11">
    <source>
        <dbReference type="ARBA" id="ARBA00077179"/>
    </source>
</evidence>
<dbReference type="PANTHER" id="PTHR10252:SF5">
    <property type="entry name" value="DR1-ASSOCIATED COREPRESSOR"/>
    <property type="match status" value="1"/>
</dbReference>
<feature type="region of interest" description="Disordered" evidence="13">
    <location>
        <begin position="103"/>
        <end position="207"/>
    </location>
</feature>
<keyword evidence="4" id="KW-0805">Transcription regulation</keyword>
<dbReference type="InterPro" id="IPR009072">
    <property type="entry name" value="Histone-fold"/>
</dbReference>
<keyword evidence="16" id="KW-1185">Reference proteome</keyword>
<dbReference type="Pfam" id="PF00808">
    <property type="entry name" value="CBFD_NFYB_HMF"/>
    <property type="match status" value="1"/>
</dbReference>
<feature type="region of interest" description="Disordered" evidence="13">
    <location>
        <begin position="289"/>
        <end position="339"/>
    </location>
</feature>
<dbReference type="InterPro" id="IPR003958">
    <property type="entry name" value="CBFA_NFYB_domain"/>
</dbReference>
<name>A0AAV2H420_LYMST</name>
<evidence type="ECO:0000256" key="6">
    <source>
        <dbReference type="ARBA" id="ARBA00023163"/>
    </source>
</evidence>
<dbReference type="Gene3D" id="1.10.20.10">
    <property type="entry name" value="Histone, subunit A"/>
    <property type="match status" value="1"/>
</dbReference>
<dbReference type="CDD" id="cd22906">
    <property type="entry name" value="HFD_DRAP1"/>
    <property type="match status" value="1"/>
</dbReference>
<evidence type="ECO:0000259" key="14">
    <source>
        <dbReference type="Pfam" id="PF00808"/>
    </source>
</evidence>
<dbReference type="SUPFAM" id="SSF47113">
    <property type="entry name" value="Histone-fold"/>
    <property type="match status" value="1"/>
</dbReference>
<comment type="caution">
    <text evidence="15">The sequence shown here is derived from an EMBL/GenBank/DDBJ whole genome shotgun (WGS) entry which is preliminary data.</text>
</comment>
<accession>A0AAV2H420</accession>